<feature type="domain" description="F-box" evidence="1">
    <location>
        <begin position="1"/>
        <end position="45"/>
    </location>
</feature>
<dbReference type="AlphaFoldDB" id="A0A2W1GM81"/>
<name>A0A2W1GM81_9PLEO</name>
<protein>
    <recommendedName>
        <fullName evidence="1">F-box domain-containing protein</fullName>
    </recommendedName>
</protein>
<keyword evidence="5" id="KW-1185">Reference proteome</keyword>
<accession>A0A2W1GM81</accession>
<proteinExistence type="predicted"/>
<dbReference type="OrthoDB" id="3801271at2759"/>
<dbReference type="Gene3D" id="3.80.10.10">
    <property type="entry name" value="Ribonuclease Inhibitor"/>
    <property type="match status" value="1"/>
</dbReference>
<reference evidence="3" key="2">
    <citation type="submission" date="2021-05" db="EMBL/GenBank/DDBJ databases">
        <authorList>
            <person name="Moolhuijzen P.M."/>
            <person name="Moffat C.S."/>
        </authorList>
    </citation>
    <scope>NUCLEOTIDE SEQUENCE</scope>
    <source>
        <strain evidence="3">86-124</strain>
    </source>
</reference>
<dbReference type="Proteomes" id="UP000249757">
    <property type="component" value="Unassembled WGS sequence"/>
</dbReference>
<dbReference type="EMBL" id="NQIK02000003">
    <property type="protein sequence ID" value="KAF7573558.1"/>
    <property type="molecule type" value="Genomic_DNA"/>
</dbReference>
<reference evidence="5" key="4">
    <citation type="journal article" date="2022" name="Microb. Genom.">
        <title>A global pangenome for the wheat fungal pathogen Pyrenophora tritici-repentis and prediction of effector protein structural homology.</title>
        <authorList>
            <person name="Moolhuijzen P.M."/>
            <person name="See P.T."/>
            <person name="Shi G."/>
            <person name="Powell H.R."/>
            <person name="Cockram J."/>
            <person name="Jorgensen L.N."/>
            <person name="Benslimane H."/>
            <person name="Strelkov S.E."/>
            <person name="Turner J."/>
            <person name="Liu Z."/>
            <person name="Moffat C.S."/>
        </authorList>
    </citation>
    <scope>NUCLEOTIDE SEQUENCE [LARGE SCALE GENOMIC DNA]</scope>
</reference>
<gene>
    <name evidence="3" type="ORF">Ptr86124_004695</name>
    <name evidence="2" type="ORF">PtrM4_084630</name>
</gene>
<evidence type="ECO:0000313" key="4">
    <source>
        <dbReference type="Proteomes" id="UP000245464"/>
    </source>
</evidence>
<dbReference type="InterPro" id="IPR001810">
    <property type="entry name" value="F-box_dom"/>
</dbReference>
<reference evidence="2" key="1">
    <citation type="journal article" date="2018" name="BMC Genomics">
        <title>Comparative genomics of the wheat fungal pathogen Pyrenophora tritici-repentis reveals chromosomal variations and genome plasticity.</title>
        <authorList>
            <person name="Moolhuijzen P."/>
            <person name="See P.T."/>
            <person name="Hane J.K."/>
            <person name="Shi G."/>
            <person name="Liu Z."/>
            <person name="Oliver R.P."/>
            <person name="Moffat C.S."/>
        </authorList>
    </citation>
    <scope>NUCLEOTIDE SEQUENCE [LARGE SCALE GENOMIC DNA]</scope>
    <source>
        <strain evidence="2">M4</strain>
    </source>
</reference>
<evidence type="ECO:0000259" key="1">
    <source>
        <dbReference type="PROSITE" id="PS50181"/>
    </source>
</evidence>
<evidence type="ECO:0000313" key="5">
    <source>
        <dbReference type="Proteomes" id="UP000249757"/>
    </source>
</evidence>
<sequence>MSLLALSTEMDMRIIGYLDKISLIRMARVSKYYQSICERTLYKTIKINPRETPHGLRVLLLTLLRRKKLRLLVQRISVSLPEPHQGISDPNYRDISYPEDPKGSHLYDQLWKHVVEIRDAIDALVLHQLACTQEKTIWLSKIFEPYPLFDGTLSLILCWATNLRTLHMELCLDHPLRMTRHILQDIDWDSSEPSKTGRPFAKLQSLSLQGKGLSTVPLELMVLPNMKHLVVEGVSSPTALLVCPQHIETGNLRKIKLANVNINPEIITQAIQNSRYRDLTCLYLKGVGCNPWEEGGSWEVYDYRKLKLAMLENLPLLQDFSWQKMECNDDPDFTAFGSFAEFKNLLFLSIDLHLLTAIRPEKTPGDKTPFLEELRQNLPSKLRSLRLFNIRFATVRALYADYSALRNIEKVAVLNEFVHAINSHSIQDLALWIRFQRFWQVRDAQTGIARYERQINVCVSVMEFLQAAADAMDYKVRLDFVYVMHPALREKLIDLGFDVREYCKME</sequence>
<organism evidence="2 4">
    <name type="scientific">Pyrenophora tritici-repentis</name>
    <dbReference type="NCBI Taxonomy" id="45151"/>
    <lineage>
        <taxon>Eukaryota</taxon>
        <taxon>Fungi</taxon>
        <taxon>Dikarya</taxon>
        <taxon>Ascomycota</taxon>
        <taxon>Pezizomycotina</taxon>
        <taxon>Dothideomycetes</taxon>
        <taxon>Pleosporomycetidae</taxon>
        <taxon>Pleosporales</taxon>
        <taxon>Pleosporineae</taxon>
        <taxon>Pleosporaceae</taxon>
        <taxon>Pyrenophora</taxon>
    </lineage>
</organism>
<dbReference type="Proteomes" id="UP000245464">
    <property type="component" value="Chromosome 3"/>
</dbReference>
<dbReference type="SUPFAM" id="SSF52047">
    <property type="entry name" value="RNI-like"/>
    <property type="match status" value="1"/>
</dbReference>
<dbReference type="PROSITE" id="PS50181">
    <property type="entry name" value="FBOX"/>
    <property type="match status" value="1"/>
</dbReference>
<comment type="caution">
    <text evidence="2">The sequence shown here is derived from an EMBL/GenBank/DDBJ whole genome shotgun (WGS) entry which is preliminary data.</text>
</comment>
<dbReference type="EMBL" id="NRDI02000005">
    <property type="protein sequence ID" value="KAI1516158.1"/>
    <property type="molecule type" value="Genomic_DNA"/>
</dbReference>
<dbReference type="InterPro" id="IPR032675">
    <property type="entry name" value="LRR_dom_sf"/>
</dbReference>
<reference evidence="3" key="3">
    <citation type="journal article" date="2022" name="bioRxiv">
        <title>A global pangenome for the wheat fungal pathogen Pyrenophora tritici-repentis and prediction of effector protein structural homology.</title>
        <authorList>
            <person name="Moolhuijzen P."/>
            <person name="See P.T."/>
            <person name="Shi G."/>
            <person name="Powell H.R."/>
            <person name="Cockram J."/>
            <person name="Jorgensen L.N."/>
            <person name="Benslimane H."/>
            <person name="Strelkov S.E."/>
            <person name="Turner J."/>
            <person name="Liu Z."/>
            <person name="Moffat C.S."/>
        </authorList>
    </citation>
    <scope>NUCLEOTIDE SEQUENCE</scope>
    <source>
        <strain evidence="3">86-124</strain>
    </source>
</reference>
<evidence type="ECO:0000313" key="3">
    <source>
        <dbReference type="EMBL" id="KAI1516158.1"/>
    </source>
</evidence>
<evidence type="ECO:0000313" key="2">
    <source>
        <dbReference type="EMBL" id="KAF7573558.1"/>
    </source>
</evidence>